<dbReference type="Proteomes" id="UP001500218">
    <property type="component" value="Unassembled WGS sequence"/>
</dbReference>
<proteinExistence type="predicted"/>
<name>A0ABP4YT16_9ACTN</name>
<keyword evidence="2" id="KW-1185">Reference proteome</keyword>
<evidence type="ECO:0000313" key="1">
    <source>
        <dbReference type="EMBL" id="GAA1829989.1"/>
    </source>
</evidence>
<dbReference type="EMBL" id="BAAALT010000260">
    <property type="protein sequence ID" value="GAA1829989.1"/>
    <property type="molecule type" value="Genomic_DNA"/>
</dbReference>
<protein>
    <submittedName>
        <fullName evidence="1">Uncharacterized protein</fullName>
    </submittedName>
</protein>
<gene>
    <name evidence="1" type="ORF">GCM10009682_55960</name>
</gene>
<dbReference type="RefSeq" id="WP_344138778.1">
    <property type="nucleotide sequence ID" value="NZ_BAAALT010000260.1"/>
</dbReference>
<comment type="caution">
    <text evidence="1">The sequence shown here is derived from an EMBL/GenBank/DDBJ whole genome shotgun (WGS) entry which is preliminary data.</text>
</comment>
<sequence>MVTLAWLGVRARRRDGGAAGAAVVGPFEEIWHPAAHRARFETHTVEERVMPAPSPGDRLRP</sequence>
<reference evidence="2" key="1">
    <citation type="journal article" date="2019" name="Int. J. Syst. Evol. Microbiol.">
        <title>The Global Catalogue of Microorganisms (GCM) 10K type strain sequencing project: providing services to taxonomists for standard genome sequencing and annotation.</title>
        <authorList>
            <consortium name="The Broad Institute Genomics Platform"/>
            <consortium name="The Broad Institute Genome Sequencing Center for Infectious Disease"/>
            <person name="Wu L."/>
            <person name="Ma J."/>
        </authorList>
    </citation>
    <scope>NUCLEOTIDE SEQUENCE [LARGE SCALE GENOMIC DNA]</scope>
    <source>
        <strain evidence="2">JCM 13250</strain>
    </source>
</reference>
<organism evidence="1 2">
    <name type="scientific">Luedemannella flava</name>
    <dbReference type="NCBI Taxonomy" id="349316"/>
    <lineage>
        <taxon>Bacteria</taxon>
        <taxon>Bacillati</taxon>
        <taxon>Actinomycetota</taxon>
        <taxon>Actinomycetes</taxon>
        <taxon>Micromonosporales</taxon>
        <taxon>Micromonosporaceae</taxon>
        <taxon>Luedemannella</taxon>
    </lineage>
</organism>
<accession>A0ABP4YT16</accession>
<evidence type="ECO:0000313" key="2">
    <source>
        <dbReference type="Proteomes" id="UP001500218"/>
    </source>
</evidence>